<geneLocation type="plasmid" evidence="1 2">
    <name>pBAR3</name>
</geneLocation>
<accession>A0ABM7G6C1</accession>
<keyword evidence="1" id="KW-0614">Plasmid</keyword>
<reference evidence="1" key="1">
    <citation type="submission" date="2018-07" db="EMBL/GenBank/DDBJ databases">
        <title>Complete genome sequence of Sphingomonas bisphenolicum strain AO1, a bisphenol A degradative bacterium isolated from Japanese farm field.</title>
        <authorList>
            <person name="Murakami M."/>
            <person name="Koh M."/>
            <person name="Koba S."/>
            <person name="Matsumura Y."/>
        </authorList>
    </citation>
    <scope>NUCLEOTIDE SEQUENCE</scope>
    <source>
        <strain evidence="1">AO1</strain>
        <plasmid evidence="1">pBAR3</plasmid>
    </source>
</reference>
<evidence type="ECO:0000313" key="1">
    <source>
        <dbReference type="EMBL" id="BBF72679.1"/>
    </source>
</evidence>
<evidence type="ECO:0008006" key="3">
    <source>
        <dbReference type="Google" id="ProtNLM"/>
    </source>
</evidence>
<dbReference type="Pfam" id="PF25948">
    <property type="entry name" value="DUF7986"/>
    <property type="match status" value="1"/>
</dbReference>
<gene>
    <name evidence="1" type="ORF">SBA_pBAR3_2460</name>
</gene>
<keyword evidence="2" id="KW-1185">Reference proteome</keyword>
<protein>
    <recommendedName>
        <fullName evidence="3">Antitoxin Xre/MbcA/ParS-like toxin-binding domain-containing protein</fullName>
    </recommendedName>
</protein>
<organism evidence="1 2">
    <name type="scientific">Sphingomonas bisphenolicum</name>
    <dbReference type="NCBI Taxonomy" id="296544"/>
    <lineage>
        <taxon>Bacteria</taxon>
        <taxon>Pseudomonadati</taxon>
        <taxon>Pseudomonadota</taxon>
        <taxon>Alphaproteobacteria</taxon>
        <taxon>Sphingomonadales</taxon>
        <taxon>Sphingomonadaceae</taxon>
        <taxon>Sphingomonas</taxon>
    </lineage>
</organism>
<dbReference type="EMBL" id="AP018821">
    <property type="protein sequence ID" value="BBF72679.1"/>
    <property type="molecule type" value="Genomic_DNA"/>
</dbReference>
<dbReference type="RefSeq" id="WP_261937532.1">
    <property type="nucleotide sequence ID" value="NZ_AP018821.1"/>
</dbReference>
<dbReference type="Proteomes" id="UP001059971">
    <property type="component" value="Plasmid pBAR3"/>
</dbReference>
<dbReference type="InterPro" id="IPR058292">
    <property type="entry name" value="DUF7986"/>
</dbReference>
<sequence length="457" mass="50235">MSRPKSAHDLSGLMKYADRKPWDEAMAEMLSAHLGPACEATGLEPDAIFEIIGDHWQGPLWGCAFEDLLTQEMEPDGGNLVDDYLKRRGWNEKAPNKAYMRALRDTVMSLYEVSEVVPGQSMTLRDLLRDASPVTVREHGATQTLVNWDKVAARIVDVNGRYGISGALLPFSADGAARVIGAFSRLADDAQDTVGLDPLDQDALLRASGPMFTNMWLLDCLGKAMPGSTPDMINADGDDLVFHRIVFPLAKGVIGKSVSRRLDAASWLEPASDSFWNWLAPVTKKRKPRTTKSGQAFVTTMEDGTPVFANVELAGRKLIVEVNSAARAEQAIAQIGEWLGDCVSAPMTEIRTMAQFMADDAARAPLEEPLDIPPDEMKRIVHDMLTREYVKTLDEPVPALGNKSPRALARTKAGRPKVADWLKYIENGSAKSGAGDPMATYDFTWMWNELGIIDLRC</sequence>
<proteinExistence type="predicted"/>
<name>A0ABM7G6C1_9SPHN</name>
<evidence type="ECO:0000313" key="2">
    <source>
        <dbReference type="Proteomes" id="UP001059971"/>
    </source>
</evidence>